<proteinExistence type="inferred from homology"/>
<dbReference type="SMART" id="SM00836">
    <property type="entry name" value="DALR_1"/>
    <property type="match status" value="1"/>
</dbReference>
<comment type="similarity">
    <text evidence="1 9 10">Belongs to the class-I aminoacyl-tRNA synthetase family.</text>
</comment>
<feature type="domain" description="DALR anticodon binding" evidence="11">
    <location>
        <begin position="477"/>
        <end position="595"/>
    </location>
</feature>
<evidence type="ECO:0000259" key="12">
    <source>
        <dbReference type="SMART" id="SM01016"/>
    </source>
</evidence>
<comment type="subunit">
    <text evidence="9">Monomer.</text>
</comment>
<keyword evidence="7 9" id="KW-0030">Aminoacyl-tRNA synthetase</keyword>
<feature type="domain" description="Arginyl tRNA synthetase N-terminal" evidence="12">
    <location>
        <begin position="2"/>
        <end position="87"/>
    </location>
</feature>
<dbReference type="HAMAP" id="MF_00123">
    <property type="entry name" value="Arg_tRNA_synth"/>
    <property type="match status" value="1"/>
</dbReference>
<dbReference type="InterPro" id="IPR005148">
    <property type="entry name" value="Arg-tRNA-synth_N"/>
</dbReference>
<comment type="catalytic activity">
    <reaction evidence="8 9">
        <text>tRNA(Arg) + L-arginine + ATP = L-arginyl-tRNA(Arg) + AMP + diphosphate</text>
        <dbReference type="Rhea" id="RHEA:20301"/>
        <dbReference type="Rhea" id="RHEA-COMP:9658"/>
        <dbReference type="Rhea" id="RHEA-COMP:9673"/>
        <dbReference type="ChEBI" id="CHEBI:30616"/>
        <dbReference type="ChEBI" id="CHEBI:32682"/>
        <dbReference type="ChEBI" id="CHEBI:33019"/>
        <dbReference type="ChEBI" id="CHEBI:78442"/>
        <dbReference type="ChEBI" id="CHEBI:78513"/>
        <dbReference type="ChEBI" id="CHEBI:456215"/>
        <dbReference type="EC" id="6.1.1.19"/>
    </reaction>
</comment>
<keyword evidence="3 9" id="KW-0436">Ligase</keyword>
<evidence type="ECO:0000256" key="6">
    <source>
        <dbReference type="ARBA" id="ARBA00022917"/>
    </source>
</evidence>
<dbReference type="EC" id="6.1.1.19" evidence="9"/>
<dbReference type="AlphaFoldDB" id="A0A6N3AIQ1"/>
<dbReference type="EMBL" id="CACRUM010000033">
    <property type="protein sequence ID" value="VYT90643.1"/>
    <property type="molecule type" value="Genomic_DNA"/>
</dbReference>
<sequence length="595" mass="66780">MKKILDLITDEVTKAFTDCGYDAKYGKVTLSNRPDLCEYQCNGAMAAAKEYKKAPFMIADEVAAKLAEASMFSMTESVKPGFLNLKLDEAFLASYVADMQKDEGRFGCEKAKNPKTIMIDYGGPNVAKPLHVGHLRSAIIGESIKRIGKFAGHKVIGDVHLGDWGLQMGLIITELKLRQPDLVYFDENFEGEYPKEAPFTISELEEIYPTASKKSKEDEAYKEAAMQATYELQNGRKGYQALLSHILNVSVTDLKKNYENLNVSFELWKGESDAQPYIPAMVQKMKDDGFAYVSDGALVVDVKEDTDTKEIPPCMILKSDGASLYNTTDLATIVWREEDYDPDEIIYVVDKRQELHFVQVFRCARKTGLVKPETELKFLGFGTMNGKDGKPFKTRDGGVMRLEYLVSEIDNEMLKKITENQKSKENLGISEEEAKETAKTVALAAIKYGDLSNQASKDYIFDIDRFTSFEGNTGPYILYTIVRIKSILHKYHDLGKSAEGAVITSAHSESEKNLMLEISKFNAVIDGAFADTAPHKICSYIYDLANAFNSFYHETKIMSEEDETVQKSYIRLLELTKSVLETSIDLLGFSAPERM</sequence>
<dbReference type="Gene3D" id="3.40.50.620">
    <property type="entry name" value="HUPs"/>
    <property type="match status" value="1"/>
</dbReference>
<dbReference type="PROSITE" id="PS00178">
    <property type="entry name" value="AA_TRNA_LIGASE_I"/>
    <property type="match status" value="1"/>
</dbReference>
<dbReference type="NCBIfam" id="TIGR00456">
    <property type="entry name" value="argS"/>
    <property type="match status" value="1"/>
</dbReference>
<dbReference type="GO" id="GO:0006420">
    <property type="term" value="P:arginyl-tRNA aminoacylation"/>
    <property type="evidence" value="ECO:0007669"/>
    <property type="project" value="UniProtKB-UniRule"/>
</dbReference>
<dbReference type="RefSeq" id="WP_422046459.1">
    <property type="nucleotide sequence ID" value="NZ_CACRUM010000033.1"/>
</dbReference>
<keyword evidence="6 9" id="KW-0648">Protein biosynthesis</keyword>
<dbReference type="SUPFAM" id="SSF52374">
    <property type="entry name" value="Nucleotidylyl transferase"/>
    <property type="match status" value="1"/>
</dbReference>
<evidence type="ECO:0000256" key="9">
    <source>
        <dbReference type="HAMAP-Rule" id="MF_00123"/>
    </source>
</evidence>
<gene>
    <name evidence="9 13" type="primary">argS</name>
    <name evidence="13" type="ORF">RILFYP67_00594</name>
</gene>
<dbReference type="InterPro" id="IPR014729">
    <property type="entry name" value="Rossmann-like_a/b/a_fold"/>
</dbReference>
<evidence type="ECO:0000259" key="11">
    <source>
        <dbReference type="SMART" id="SM00836"/>
    </source>
</evidence>
<dbReference type="SUPFAM" id="SSF47323">
    <property type="entry name" value="Anticodon-binding domain of a subclass of class I aminoacyl-tRNA synthetases"/>
    <property type="match status" value="1"/>
</dbReference>
<dbReference type="Pfam" id="PF00750">
    <property type="entry name" value="tRNA-synt_1d"/>
    <property type="match status" value="1"/>
</dbReference>
<keyword evidence="5 9" id="KW-0067">ATP-binding</keyword>
<dbReference type="Gene3D" id="3.30.1360.70">
    <property type="entry name" value="Arginyl tRNA synthetase N-terminal domain"/>
    <property type="match status" value="1"/>
</dbReference>
<dbReference type="SMART" id="SM01016">
    <property type="entry name" value="Arg_tRNA_synt_N"/>
    <property type="match status" value="1"/>
</dbReference>
<keyword evidence="2 9" id="KW-0963">Cytoplasm</keyword>
<organism evidence="13">
    <name type="scientific">Roseburia intestinalis</name>
    <dbReference type="NCBI Taxonomy" id="166486"/>
    <lineage>
        <taxon>Bacteria</taxon>
        <taxon>Bacillati</taxon>
        <taxon>Bacillota</taxon>
        <taxon>Clostridia</taxon>
        <taxon>Lachnospirales</taxon>
        <taxon>Lachnospiraceae</taxon>
        <taxon>Roseburia</taxon>
    </lineage>
</organism>
<accession>A0A6N3AIQ1</accession>
<dbReference type="Pfam" id="PF03485">
    <property type="entry name" value="Arg_tRNA_synt_N"/>
    <property type="match status" value="1"/>
</dbReference>
<dbReference type="InterPro" id="IPR008909">
    <property type="entry name" value="DALR_anticod-bd"/>
</dbReference>
<dbReference type="InterPro" id="IPR001412">
    <property type="entry name" value="aa-tRNA-synth_I_CS"/>
</dbReference>
<evidence type="ECO:0000313" key="13">
    <source>
        <dbReference type="EMBL" id="VYT90643.1"/>
    </source>
</evidence>
<evidence type="ECO:0000256" key="1">
    <source>
        <dbReference type="ARBA" id="ARBA00005594"/>
    </source>
</evidence>
<dbReference type="GO" id="GO:0005524">
    <property type="term" value="F:ATP binding"/>
    <property type="evidence" value="ECO:0007669"/>
    <property type="project" value="UniProtKB-UniRule"/>
</dbReference>
<name>A0A6N3AIQ1_9FIRM</name>
<evidence type="ECO:0000256" key="5">
    <source>
        <dbReference type="ARBA" id="ARBA00022840"/>
    </source>
</evidence>
<dbReference type="PRINTS" id="PR01038">
    <property type="entry name" value="TRNASYNTHARG"/>
</dbReference>
<protein>
    <recommendedName>
        <fullName evidence="9">Arginine--tRNA ligase</fullName>
        <ecNumber evidence="9">6.1.1.19</ecNumber>
    </recommendedName>
    <alternativeName>
        <fullName evidence="9">Arginyl-tRNA synthetase</fullName>
        <shortName evidence="9">ArgRS</shortName>
    </alternativeName>
</protein>
<dbReference type="GO" id="GO:0004814">
    <property type="term" value="F:arginine-tRNA ligase activity"/>
    <property type="evidence" value="ECO:0007669"/>
    <property type="project" value="UniProtKB-UniRule"/>
</dbReference>
<keyword evidence="4 9" id="KW-0547">Nucleotide-binding</keyword>
<dbReference type="InterPro" id="IPR001278">
    <property type="entry name" value="Arg-tRNA-ligase"/>
</dbReference>
<evidence type="ECO:0000256" key="10">
    <source>
        <dbReference type="RuleBase" id="RU363038"/>
    </source>
</evidence>
<dbReference type="SUPFAM" id="SSF55190">
    <property type="entry name" value="Arginyl-tRNA synthetase (ArgRS), N-terminal 'additional' domain"/>
    <property type="match status" value="1"/>
</dbReference>
<evidence type="ECO:0000256" key="3">
    <source>
        <dbReference type="ARBA" id="ARBA00022598"/>
    </source>
</evidence>
<comment type="subcellular location">
    <subcellularLocation>
        <location evidence="9">Cytoplasm</location>
    </subcellularLocation>
</comment>
<evidence type="ECO:0000256" key="8">
    <source>
        <dbReference type="ARBA" id="ARBA00049339"/>
    </source>
</evidence>
<dbReference type="InterPro" id="IPR036695">
    <property type="entry name" value="Arg-tRNA-synth_N_sf"/>
</dbReference>
<evidence type="ECO:0000256" key="2">
    <source>
        <dbReference type="ARBA" id="ARBA00022490"/>
    </source>
</evidence>
<dbReference type="Pfam" id="PF05746">
    <property type="entry name" value="DALR_1"/>
    <property type="match status" value="1"/>
</dbReference>
<dbReference type="InterPro" id="IPR009080">
    <property type="entry name" value="tRNAsynth_Ia_anticodon-bd"/>
</dbReference>
<dbReference type="PANTHER" id="PTHR11956">
    <property type="entry name" value="ARGINYL-TRNA SYNTHETASE"/>
    <property type="match status" value="1"/>
</dbReference>
<evidence type="ECO:0000256" key="4">
    <source>
        <dbReference type="ARBA" id="ARBA00022741"/>
    </source>
</evidence>
<reference evidence="13" key="1">
    <citation type="submission" date="2019-11" db="EMBL/GenBank/DDBJ databases">
        <authorList>
            <person name="Feng L."/>
        </authorList>
    </citation>
    <scope>NUCLEOTIDE SEQUENCE</scope>
    <source>
        <strain evidence="13">RintestinalisLFYP67</strain>
    </source>
</reference>
<dbReference type="InterPro" id="IPR035684">
    <property type="entry name" value="ArgRS_core"/>
</dbReference>
<dbReference type="Gene3D" id="1.10.730.10">
    <property type="entry name" value="Isoleucyl-tRNA Synthetase, Domain 1"/>
    <property type="match status" value="1"/>
</dbReference>
<dbReference type="GO" id="GO:0005737">
    <property type="term" value="C:cytoplasm"/>
    <property type="evidence" value="ECO:0007669"/>
    <property type="project" value="UniProtKB-SubCell"/>
</dbReference>
<dbReference type="PANTHER" id="PTHR11956:SF5">
    <property type="entry name" value="ARGININE--TRNA LIGASE, CYTOPLASMIC"/>
    <property type="match status" value="1"/>
</dbReference>
<evidence type="ECO:0000256" key="7">
    <source>
        <dbReference type="ARBA" id="ARBA00023146"/>
    </source>
</evidence>
<feature type="short sequence motif" description="'HIGH' region" evidence="9">
    <location>
        <begin position="124"/>
        <end position="134"/>
    </location>
</feature>